<dbReference type="PANTHER" id="PTHR30461">
    <property type="entry name" value="DNA-INVERTASE FROM LAMBDOID PROPHAGE"/>
    <property type="match status" value="1"/>
</dbReference>
<reference evidence="5 6" key="1">
    <citation type="submission" date="2020-08" db="EMBL/GenBank/DDBJ databases">
        <title>Sequencing the genomes of 1000 actinobacteria strains.</title>
        <authorList>
            <person name="Klenk H.-P."/>
        </authorList>
    </citation>
    <scope>NUCLEOTIDE SEQUENCE [LARGE SCALE GENOMIC DNA]</scope>
    <source>
        <strain evidence="5 6">DSM 44786</strain>
    </source>
</reference>
<dbReference type="Gene3D" id="3.40.50.1390">
    <property type="entry name" value="Resolvase, N-terminal catalytic domain"/>
    <property type="match status" value="1"/>
</dbReference>
<gene>
    <name evidence="5" type="ORF">F4556_003319</name>
</gene>
<feature type="domain" description="Resolvase/invertase-type recombinase catalytic" evidence="4">
    <location>
        <begin position="7"/>
        <end position="141"/>
    </location>
</feature>
<keyword evidence="6" id="KW-1185">Reference proteome</keyword>
<keyword evidence="1" id="KW-0238">DNA-binding</keyword>
<dbReference type="PANTHER" id="PTHR30461:SF2">
    <property type="entry name" value="SERINE RECOMBINASE PINE-RELATED"/>
    <property type="match status" value="1"/>
</dbReference>
<name>A0A7W7SC61_9ACTN</name>
<dbReference type="InterPro" id="IPR038109">
    <property type="entry name" value="DNA_bind_recomb_sf"/>
</dbReference>
<feature type="compositionally biased region" description="Basic residues" evidence="3">
    <location>
        <begin position="555"/>
        <end position="566"/>
    </location>
</feature>
<feature type="region of interest" description="Disordered" evidence="3">
    <location>
        <begin position="544"/>
        <end position="566"/>
    </location>
</feature>
<dbReference type="InterPro" id="IPR050639">
    <property type="entry name" value="SSR_resolvase"/>
</dbReference>
<organism evidence="5 6">
    <name type="scientific">Kitasatospora gansuensis</name>
    <dbReference type="NCBI Taxonomy" id="258050"/>
    <lineage>
        <taxon>Bacteria</taxon>
        <taxon>Bacillati</taxon>
        <taxon>Actinomycetota</taxon>
        <taxon>Actinomycetes</taxon>
        <taxon>Kitasatosporales</taxon>
        <taxon>Streptomycetaceae</taxon>
        <taxon>Kitasatospora</taxon>
    </lineage>
</organism>
<proteinExistence type="predicted"/>
<evidence type="ECO:0000256" key="3">
    <source>
        <dbReference type="SAM" id="MobiDB-lite"/>
    </source>
</evidence>
<protein>
    <submittedName>
        <fullName evidence="5">DNA invertase Pin-like site-specific DNA recombinase</fullName>
    </submittedName>
</protein>
<accession>A0A7W7SC61</accession>
<dbReference type="AlphaFoldDB" id="A0A7W7SC61"/>
<dbReference type="EMBL" id="JACHJR010000001">
    <property type="protein sequence ID" value="MBB4947784.1"/>
    <property type="molecule type" value="Genomic_DNA"/>
</dbReference>
<dbReference type="Pfam" id="PF13408">
    <property type="entry name" value="Zn_ribbon_recom"/>
    <property type="match status" value="1"/>
</dbReference>
<dbReference type="InterPro" id="IPR025827">
    <property type="entry name" value="Zn_ribbon_recom_dom"/>
</dbReference>
<dbReference type="Gene3D" id="3.90.1750.20">
    <property type="entry name" value="Putative Large Serine Recombinase, Chain B, Domain 2"/>
    <property type="match status" value="1"/>
</dbReference>
<dbReference type="GO" id="GO:0000150">
    <property type="term" value="F:DNA strand exchange activity"/>
    <property type="evidence" value="ECO:0007669"/>
    <property type="project" value="InterPro"/>
</dbReference>
<dbReference type="InterPro" id="IPR036162">
    <property type="entry name" value="Resolvase-like_N_sf"/>
</dbReference>
<dbReference type="GO" id="GO:0003677">
    <property type="term" value="F:DNA binding"/>
    <property type="evidence" value="ECO:0007669"/>
    <property type="project" value="UniProtKB-KW"/>
</dbReference>
<sequence>MVGPTGSPEKQRDFILEAVAKVGGHVIAWADDWEVSGAVDPLRRPALGPWLREEMGPYNGLAGASVERIGRNVRDALNTEAMITEAGRLLVTADHEGIWDLTDPAQENDFMLKAWASQMELRNIQKRNRDESKRAKTAGRVNGAPSYGFMHVRATPTSKVERVIDQEAHGVLLECVRRILSDTTGTVTVDGEIARLNRAGVMCPSDRLAVLYGREPQGGRWHRKTLAHILCSENALGFHTVKGKVQLSAETSRPVRVAPELWDRATHEALKAKIRPEFRKLSPEVKAERFSNRPVLLSKRADCGNCGNGMTRNGSSRTKGKCVPAYSCQGRARGIPGSEECSPAPIMAGAILDKIVETRFLARYGAGQLMRRIYEPGTGFGSQIAELKAVKARLLADRQAGIYDEPEDAETFQQQFKACNAEIRELEKQPERPGGWITVPTGETVADRWAREDVQGRREMLIEHGVRVEVRPGRNAEDRVTVTAEIPDDPSAEVLAVVEGDPSRPEAPPVETPVTDTPTDRTSVRLAGSTSLVQGPPVLRIILPRPEAPGQVPSRRTRRKGVGLAA</sequence>
<evidence type="ECO:0000259" key="4">
    <source>
        <dbReference type="SMART" id="SM00857"/>
    </source>
</evidence>
<evidence type="ECO:0000313" key="5">
    <source>
        <dbReference type="EMBL" id="MBB4947784.1"/>
    </source>
</evidence>
<evidence type="ECO:0000256" key="2">
    <source>
        <dbReference type="ARBA" id="ARBA00023172"/>
    </source>
</evidence>
<dbReference type="RefSeq" id="WP_313068329.1">
    <property type="nucleotide sequence ID" value="NZ_JACHJR010000001.1"/>
</dbReference>
<keyword evidence="2" id="KW-0233">DNA recombination</keyword>
<evidence type="ECO:0000313" key="6">
    <source>
        <dbReference type="Proteomes" id="UP000573327"/>
    </source>
</evidence>
<evidence type="ECO:0000256" key="1">
    <source>
        <dbReference type="ARBA" id="ARBA00023125"/>
    </source>
</evidence>
<comment type="caution">
    <text evidence="5">The sequence shown here is derived from an EMBL/GenBank/DDBJ whole genome shotgun (WGS) entry which is preliminary data.</text>
</comment>
<dbReference type="Pfam" id="PF00239">
    <property type="entry name" value="Resolvase"/>
    <property type="match status" value="1"/>
</dbReference>
<feature type="region of interest" description="Disordered" evidence="3">
    <location>
        <begin position="500"/>
        <end position="522"/>
    </location>
</feature>
<dbReference type="SMART" id="SM00857">
    <property type="entry name" value="Resolvase"/>
    <property type="match status" value="1"/>
</dbReference>
<dbReference type="InterPro" id="IPR006119">
    <property type="entry name" value="Resolv_N"/>
</dbReference>
<dbReference type="Proteomes" id="UP000573327">
    <property type="component" value="Unassembled WGS sequence"/>
</dbReference>
<dbReference type="SUPFAM" id="SSF53041">
    <property type="entry name" value="Resolvase-like"/>
    <property type="match status" value="1"/>
</dbReference>